<dbReference type="EMBL" id="MCFF01000038">
    <property type="protein sequence ID" value="ORZ08291.1"/>
    <property type="molecule type" value="Genomic_DNA"/>
</dbReference>
<dbReference type="NCBIfam" id="TIGR01167">
    <property type="entry name" value="LPXTG_anchor"/>
    <property type="match status" value="1"/>
</dbReference>
<organism evidence="2 3">
    <name type="scientific">Lobosporangium transversale</name>
    <dbReference type="NCBI Taxonomy" id="64571"/>
    <lineage>
        <taxon>Eukaryota</taxon>
        <taxon>Fungi</taxon>
        <taxon>Fungi incertae sedis</taxon>
        <taxon>Mucoromycota</taxon>
        <taxon>Mortierellomycotina</taxon>
        <taxon>Mortierellomycetes</taxon>
        <taxon>Mortierellales</taxon>
        <taxon>Mortierellaceae</taxon>
        <taxon>Lobosporangium</taxon>
    </lineage>
</organism>
<dbReference type="Proteomes" id="UP000193648">
    <property type="component" value="Unassembled WGS sequence"/>
</dbReference>
<proteinExistence type="predicted"/>
<keyword evidence="1" id="KW-0472">Membrane</keyword>
<dbReference type="GeneID" id="33570903"/>
<evidence type="ECO:0000313" key="2">
    <source>
        <dbReference type="EMBL" id="ORZ08291.1"/>
    </source>
</evidence>
<reference evidence="2 3" key="1">
    <citation type="submission" date="2016-07" db="EMBL/GenBank/DDBJ databases">
        <title>Pervasive Adenine N6-methylation of Active Genes in Fungi.</title>
        <authorList>
            <consortium name="DOE Joint Genome Institute"/>
            <person name="Mondo S.J."/>
            <person name="Dannebaum R.O."/>
            <person name="Kuo R.C."/>
            <person name="Labutti K."/>
            <person name="Haridas S."/>
            <person name="Kuo A."/>
            <person name="Salamov A."/>
            <person name="Ahrendt S.R."/>
            <person name="Lipzen A."/>
            <person name="Sullivan W."/>
            <person name="Andreopoulos W.B."/>
            <person name="Clum A."/>
            <person name="Lindquist E."/>
            <person name="Daum C."/>
            <person name="Ramamoorthy G.K."/>
            <person name="Gryganskyi A."/>
            <person name="Culley D."/>
            <person name="Magnuson J.K."/>
            <person name="James T.Y."/>
            <person name="O'Malley M.A."/>
            <person name="Stajich J.E."/>
            <person name="Spatafora J.W."/>
            <person name="Visel A."/>
            <person name="Grigoriev I.V."/>
        </authorList>
    </citation>
    <scope>NUCLEOTIDE SEQUENCE [LARGE SCALE GENOMIC DNA]</scope>
    <source>
        <strain evidence="2 3">NRRL 3116</strain>
    </source>
</reference>
<evidence type="ECO:0000256" key="1">
    <source>
        <dbReference type="SAM" id="Phobius"/>
    </source>
</evidence>
<feature type="transmembrane region" description="Helical" evidence="1">
    <location>
        <begin position="104"/>
        <end position="124"/>
    </location>
</feature>
<dbReference type="InParanoid" id="A0A1Y2GE62"/>
<evidence type="ECO:0000313" key="3">
    <source>
        <dbReference type="Proteomes" id="UP000193648"/>
    </source>
</evidence>
<protein>
    <submittedName>
        <fullName evidence="2">Uncharacterized protein</fullName>
    </submittedName>
</protein>
<comment type="caution">
    <text evidence="2">The sequence shown here is derived from an EMBL/GenBank/DDBJ whole genome shotgun (WGS) entry which is preliminary data.</text>
</comment>
<accession>A0A1Y2GE62</accession>
<sequence>MPLGTGVVLECRENVVLFDGSNFSAVPESKVQPGIGFTFVTMPGPVPFVLMAQDYKLFSIPLSGPNAGKVYDAKPIRIPDTSFDNLAPNAPSATGDSKSSNSGVIIGVVCAVLLVIGAAGFVWYRKKRAARNNSPVLSKA</sequence>
<keyword evidence="1" id="KW-1133">Transmembrane helix</keyword>
<name>A0A1Y2GE62_9FUNG</name>
<dbReference type="AlphaFoldDB" id="A0A1Y2GE62"/>
<keyword evidence="1" id="KW-0812">Transmembrane</keyword>
<dbReference type="RefSeq" id="XP_021878374.1">
    <property type="nucleotide sequence ID" value="XM_022029060.1"/>
</dbReference>
<gene>
    <name evidence="2" type="ORF">BCR41DRAFT_399371</name>
</gene>
<keyword evidence="3" id="KW-1185">Reference proteome</keyword>